<dbReference type="STRING" id="133412.A0A1R1XBU1"/>
<feature type="compositionally biased region" description="Basic and acidic residues" evidence="1">
    <location>
        <begin position="160"/>
        <end position="177"/>
    </location>
</feature>
<proteinExistence type="predicted"/>
<sequence>MATQSRLDNLHSGTSFTGKPEQVVESNVKPLMDNEKFETQLAAIKPTKRARVRRLFRERQQIEGCPSPVSSSTATAPIAKAAATRLAPNASPTQAWPDSTKRIYLFYEKPTVSPKRYPDGASTTNIASSAIQAEAQPRGPPDPDEGAYRAGILDKHGQFRADPLSENHTPCYDHRQQGDVLESSNIKDPRPTKRSRKTDKRWEDVAQILSELYRKGTSDVESTILEGPFEEMEWSVVPSGNPRNRDIHRRERYCLGCRYWPQELLSFMENIRGNTPHQLKGATCRSNCIETERSGGPYSGKPMGPMPEDEYQATSNVCSVSSELGGCTEPLNGNDRMVTFEQSILPIGKEVREARRGPLCISDQQEDTKILQLVSGPPIYRTERAEVQLGRLEAPLLLPALELDCTDSPEDEARADYNDCNYTRMKVRDLVSGNVSTIDFTATNSTSN</sequence>
<feature type="region of interest" description="Disordered" evidence="1">
    <location>
        <begin position="1"/>
        <end position="23"/>
    </location>
</feature>
<evidence type="ECO:0000256" key="1">
    <source>
        <dbReference type="SAM" id="MobiDB-lite"/>
    </source>
</evidence>
<dbReference type="Proteomes" id="UP000187283">
    <property type="component" value="Unassembled WGS sequence"/>
</dbReference>
<protein>
    <submittedName>
        <fullName evidence="2">Uncharacterized protein</fullName>
    </submittedName>
</protein>
<evidence type="ECO:0000313" key="3">
    <source>
        <dbReference type="Proteomes" id="UP000187283"/>
    </source>
</evidence>
<keyword evidence="3" id="KW-1185">Reference proteome</keyword>
<comment type="caution">
    <text evidence="2">The sequence shown here is derived from an EMBL/GenBank/DDBJ whole genome shotgun (WGS) entry which is preliminary data.</text>
</comment>
<dbReference type="AlphaFoldDB" id="A0A1R1XBU1"/>
<feature type="compositionally biased region" description="Polar residues" evidence="1">
    <location>
        <begin position="1"/>
        <end position="17"/>
    </location>
</feature>
<feature type="region of interest" description="Disordered" evidence="1">
    <location>
        <begin position="130"/>
        <end position="149"/>
    </location>
</feature>
<organism evidence="2 3">
    <name type="scientific">Smittium culicis</name>
    <dbReference type="NCBI Taxonomy" id="133412"/>
    <lineage>
        <taxon>Eukaryota</taxon>
        <taxon>Fungi</taxon>
        <taxon>Fungi incertae sedis</taxon>
        <taxon>Zoopagomycota</taxon>
        <taxon>Kickxellomycotina</taxon>
        <taxon>Harpellomycetes</taxon>
        <taxon>Harpellales</taxon>
        <taxon>Legeriomycetaceae</taxon>
        <taxon>Smittium</taxon>
    </lineage>
</organism>
<dbReference type="EMBL" id="LSSN01004139">
    <property type="protein sequence ID" value="OMJ12095.1"/>
    <property type="molecule type" value="Genomic_DNA"/>
</dbReference>
<name>A0A1R1XBU1_9FUNG</name>
<feature type="region of interest" description="Disordered" evidence="1">
    <location>
        <begin position="160"/>
        <end position="200"/>
    </location>
</feature>
<reference evidence="2 3" key="1">
    <citation type="submission" date="2017-01" db="EMBL/GenBank/DDBJ databases">
        <authorList>
            <person name="Mah S.A."/>
            <person name="Swanson W.J."/>
            <person name="Moy G.W."/>
            <person name="Vacquier V.D."/>
        </authorList>
    </citation>
    <scope>NUCLEOTIDE SEQUENCE [LARGE SCALE GENOMIC DNA]</scope>
    <source>
        <strain evidence="2 3">GSMNP</strain>
    </source>
</reference>
<gene>
    <name evidence="2" type="ORF">AYI70_g9314</name>
</gene>
<accession>A0A1R1XBU1</accession>
<evidence type="ECO:0000313" key="2">
    <source>
        <dbReference type="EMBL" id="OMJ12095.1"/>
    </source>
</evidence>